<dbReference type="Gene3D" id="3.40.430.10">
    <property type="entry name" value="Dihydrofolate Reductase, subunit A"/>
    <property type="match status" value="1"/>
</dbReference>
<evidence type="ECO:0000313" key="3">
    <source>
        <dbReference type="Proteomes" id="UP000219546"/>
    </source>
</evidence>
<evidence type="ECO:0000313" key="2">
    <source>
        <dbReference type="EMBL" id="SNX75399.1"/>
    </source>
</evidence>
<gene>
    <name evidence="2" type="ORF">SAMN05877753_11242</name>
</gene>
<dbReference type="AlphaFoldDB" id="A0A285D6H2"/>
<dbReference type="EMBL" id="OAOP01000012">
    <property type="protein sequence ID" value="SNX75399.1"/>
    <property type="molecule type" value="Genomic_DNA"/>
</dbReference>
<dbReference type="RefSeq" id="WP_097160472.1">
    <property type="nucleotide sequence ID" value="NZ_JBEPMQ010000015.1"/>
</dbReference>
<dbReference type="OrthoDB" id="195113at2"/>
<dbReference type="Proteomes" id="UP000219546">
    <property type="component" value="Unassembled WGS sequence"/>
</dbReference>
<keyword evidence="3" id="KW-1185">Reference proteome</keyword>
<dbReference type="SUPFAM" id="SSF53597">
    <property type="entry name" value="Dihydrofolate reductase-like"/>
    <property type="match status" value="1"/>
</dbReference>
<reference evidence="2 3" key="1">
    <citation type="submission" date="2017-08" db="EMBL/GenBank/DDBJ databases">
        <authorList>
            <person name="de Groot N.N."/>
        </authorList>
    </citation>
    <scope>NUCLEOTIDE SEQUENCE [LARGE SCALE GENOMIC DNA]</scope>
    <source>
        <strain evidence="2 3">JC228</strain>
    </source>
</reference>
<proteinExistence type="predicted"/>
<feature type="domain" description="Bacterial bifunctional deaminase-reductase C-terminal" evidence="1">
    <location>
        <begin position="2"/>
        <end position="181"/>
    </location>
</feature>
<sequence>MRKVTMLNRISMDGYFASLNHTNFGMDWFIHDPEVDKEVRSGDGQVDTLILGAATYKGFERSWVPFLNDPNAPKELKAVAEELTNMKKVVFSTNLKEANWENTIIFADKPAQVIRELKSEEGSDMLIMGSGSIVQQLALEGLIDEYLFIVTPVVAGEGKPLFINVKQFGLELFKAKPFKSGNVLLHYTLKR</sequence>
<dbReference type="InterPro" id="IPR024072">
    <property type="entry name" value="DHFR-like_dom_sf"/>
</dbReference>
<dbReference type="InterPro" id="IPR050765">
    <property type="entry name" value="Riboflavin_Biosynth_HTPR"/>
</dbReference>
<evidence type="ECO:0000259" key="1">
    <source>
        <dbReference type="Pfam" id="PF01872"/>
    </source>
</evidence>
<dbReference type="InterPro" id="IPR002734">
    <property type="entry name" value="RibDG_C"/>
</dbReference>
<accession>A0A285D6H2</accession>
<protein>
    <submittedName>
        <fullName evidence="2">Dihydrofolate reductase</fullName>
    </submittedName>
</protein>
<organism evidence="2 3">
    <name type="scientific">Bacillus oleivorans</name>
    <dbReference type="NCBI Taxonomy" id="1448271"/>
    <lineage>
        <taxon>Bacteria</taxon>
        <taxon>Bacillati</taxon>
        <taxon>Bacillota</taxon>
        <taxon>Bacilli</taxon>
        <taxon>Bacillales</taxon>
        <taxon>Bacillaceae</taxon>
        <taxon>Bacillus</taxon>
    </lineage>
</organism>
<dbReference type="PANTHER" id="PTHR38011">
    <property type="entry name" value="DIHYDROFOLATE REDUCTASE FAMILY PROTEIN (AFU_ORTHOLOGUE AFUA_8G06820)"/>
    <property type="match status" value="1"/>
</dbReference>
<dbReference type="GO" id="GO:0008703">
    <property type="term" value="F:5-amino-6-(5-phosphoribosylamino)uracil reductase activity"/>
    <property type="evidence" value="ECO:0007669"/>
    <property type="project" value="InterPro"/>
</dbReference>
<dbReference type="GO" id="GO:0009231">
    <property type="term" value="P:riboflavin biosynthetic process"/>
    <property type="evidence" value="ECO:0007669"/>
    <property type="project" value="InterPro"/>
</dbReference>
<name>A0A285D6H2_9BACI</name>
<dbReference type="PANTHER" id="PTHR38011:SF11">
    <property type="entry name" value="2,5-DIAMINO-6-RIBOSYLAMINO-4(3H)-PYRIMIDINONE 5'-PHOSPHATE REDUCTASE"/>
    <property type="match status" value="1"/>
</dbReference>
<dbReference type="Pfam" id="PF01872">
    <property type="entry name" value="RibD_C"/>
    <property type="match status" value="1"/>
</dbReference>